<evidence type="ECO:0000256" key="2">
    <source>
        <dbReference type="SAM" id="Phobius"/>
    </source>
</evidence>
<keyword evidence="2" id="KW-0812">Transmembrane</keyword>
<dbReference type="InterPro" id="IPR036514">
    <property type="entry name" value="SGNH_hydro_sf"/>
</dbReference>
<evidence type="ECO:0000313" key="3">
    <source>
        <dbReference type="EMBL" id="SDW43453.1"/>
    </source>
</evidence>
<proteinExistence type="predicted"/>
<sequence>MKRSIGLFILVLITAVVLIVGWLYYQDRIDNAGGAASGSGQQNGGSDDSSRGGGSESGINAEGLNAGLQNQLEEAEQSGEPLRLVVAGSDAVTSEGDNSFPQQLADRIEENWDGISTEVETITYDDSTSLEVLNDGGPEEMAGAGADLFIFVPFAVSDNGTVSSDDTIYATREITEAVQENDSAYYISAPQPWYEAQYYLEQLDAVEGYADEAGVTYLNHWSAWPAVDDEELTDYVGEDTPVPTEQGHTAWTDGIWQHWTENGS</sequence>
<keyword evidence="4" id="KW-1185">Reference proteome</keyword>
<dbReference type="Proteomes" id="UP000199488">
    <property type="component" value="Unassembled WGS sequence"/>
</dbReference>
<dbReference type="EMBL" id="FNNC01000002">
    <property type="protein sequence ID" value="SDW43453.1"/>
    <property type="molecule type" value="Genomic_DNA"/>
</dbReference>
<organism evidence="3 4">
    <name type="scientific">Marinococcus luteus</name>
    <dbReference type="NCBI Taxonomy" id="1122204"/>
    <lineage>
        <taxon>Bacteria</taxon>
        <taxon>Bacillati</taxon>
        <taxon>Bacillota</taxon>
        <taxon>Bacilli</taxon>
        <taxon>Bacillales</taxon>
        <taxon>Bacillaceae</taxon>
        <taxon>Marinococcus</taxon>
    </lineage>
</organism>
<feature type="transmembrane region" description="Helical" evidence="2">
    <location>
        <begin position="7"/>
        <end position="25"/>
    </location>
</feature>
<dbReference type="AlphaFoldDB" id="A0A1H2THM5"/>
<keyword evidence="2" id="KW-0472">Membrane</keyword>
<name>A0A1H2THM5_9BACI</name>
<dbReference type="RefSeq" id="WP_091612951.1">
    <property type="nucleotide sequence ID" value="NZ_FNNC01000002.1"/>
</dbReference>
<evidence type="ECO:0008006" key="5">
    <source>
        <dbReference type="Google" id="ProtNLM"/>
    </source>
</evidence>
<dbReference type="OrthoDB" id="2451965at2"/>
<accession>A0A1H2THM5</accession>
<dbReference type="STRING" id="1122204.SAMN05421781_1413"/>
<evidence type="ECO:0000313" key="4">
    <source>
        <dbReference type="Proteomes" id="UP000199488"/>
    </source>
</evidence>
<dbReference type="Gene3D" id="3.40.50.1110">
    <property type="entry name" value="SGNH hydrolase"/>
    <property type="match status" value="1"/>
</dbReference>
<keyword evidence="2" id="KW-1133">Transmembrane helix</keyword>
<dbReference type="SUPFAM" id="SSF52266">
    <property type="entry name" value="SGNH hydrolase"/>
    <property type="match status" value="1"/>
</dbReference>
<reference evidence="3 4" key="1">
    <citation type="submission" date="2016-10" db="EMBL/GenBank/DDBJ databases">
        <authorList>
            <person name="de Groot N.N."/>
        </authorList>
    </citation>
    <scope>NUCLEOTIDE SEQUENCE [LARGE SCALE GENOMIC DNA]</scope>
    <source>
        <strain evidence="3 4">DSM 23126</strain>
    </source>
</reference>
<protein>
    <recommendedName>
        <fullName evidence="5">SGNH/GDSL hydrolase family protein</fullName>
    </recommendedName>
</protein>
<evidence type="ECO:0000256" key="1">
    <source>
        <dbReference type="SAM" id="MobiDB-lite"/>
    </source>
</evidence>
<gene>
    <name evidence="3" type="ORF">SAMN05421781_1413</name>
</gene>
<feature type="region of interest" description="Disordered" evidence="1">
    <location>
        <begin position="35"/>
        <end position="62"/>
    </location>
</feature>